<dbReference type="Gene3D" id="3.50.50.60">
    <property type="entry name" value="FAD/NAD(P)-binding domain"/>
    <property type="match status" value="1"/>
</dbReference>
<reference evidence="8" key="1">
    <citation type="journal article" date="2023" name="Plant J.">
        <title>Genome sequences and population genomics provide insights into the demographic history, inbreeding, and mutation load of two 'living fossil' tree species of Dipteronia.</title>
        <authorList>
            <person name="Feng Y."/>
            <person name="Comes H.P."/>
            <person name="Chen J."/>
            <person name="Zhu S."/>
            <person name="Lu R."/>
            <person name="Zhang X."/>
            <person name="Li P."/>
            <person name="Qiu J."/>
            <person name="Olsen K.M."/>
            <person name="Qiu Y."/>
        </authorList>
    </citation>
    <scope>NUCLEOTIDE SEQUENCE</scope>
    <source>
        <strain evidence="8">KIB01</strain>
    </source>
</reference>
<feature type="region of interest" description="Disordered" evidence="6">
    <location>
        <begin position="37"/>
        <end position="62"/>
    </location>
</feature>
<dbReference type="SUPFAM" id="SSF51905">
    <property type="entry name" value="FAD/NAD(P)-binding domain"/>
    <property type="match status" value="1"/>
</dbReference>
<dbReference type="GO" id="GO:0050660">
    <property type="term" value="F:flavin adenine dinucleotide binding"/>
    <property type="evidence" value="ECO:0007669"/>
    <property type="project" value="InterPro"/>
</dbReference>
<keyword evidence="3" id="KW-0285">Flavoprotein</keyword>
<dbReference type="PANTHER" id="PTHR10961">
    <property type="entry name" value="PEROXISOMAL SARCOSINE OXIDASE"/>
    <property type="match status" value="1"/>
</dbReference>
<keyword evidence="9" id="KW-1185">Reference proteome</keyword>
<dbReference type="Proteomes" id="UP001280121">
    <property type="component" value="Unassembled WGS sequence"/>
</dbReference>
<dbReference type="InterPro" id="IPR045170">
    <property type="entry name" value="MTOX"/>
</dbReference>
<dbReference type="InterPro" id="IPR036188">
    <property type="entry name" value="FAD/NAD-bd_sf"/>
</dbReference>
<accession>A0AAD9XKM5</accession>
<evidence type="ECO:0000256" key="3">
    <source>
        <dbReference type="ARBA" id="ARBA00022630"/>
    </source>
</evidence>
<evidence type="ECO:0000256" key="2">
    <source>
        <dbReference type="ARBA" id="ARBA00010989"/>
    </source>
</evidence>
<evidence type="ECO:0000256" key="5">
    <source>
        <dbReference type="ARBA" id="ARBA00023002"/>
    </source>
</evidence>
<dbReference type="InterPro" id="IPR006076">
    <property type="entry name" value="FAD-dep_OxRdtase"/>
</dbReference>
<organism evidence="8 9">
    <name type="scientific">Dipteronia dyeriana</name>
    <dbReference type="NCBI Taxonomy" id="168575"/>
    <lineage>
        <taxon>Eukaryota</taxon>
        <taxon>Viridiplantae</taxon>
        <taxon>Streptophyta</taxon>
        <taxon>Embryophyta</taxon>
        <taxon>Tracheophyta</taxon>
        <taxon>Spermatophyta</taxon>
        <taxon>Magnoliopsida</taxon>
        <taxon>eudicotyledons</taxon>
        <taxon>Gunneridae</taxon>
        <taxon>Pentapetalae</taxon>
        <taxon>rosids</taxon>
        <taxon>malvids</taxon>
        <taxon>Sapindales</taxon>
        <taxon>Sapindaceae</taxon>
        <taxon>Hippocastanoideae</taxon>
        <taxon>Acereae</taxon>
        <taxon>Dipteronia</taxon>
    </lineage>
</organism>
<name>A0AAD9XKM5_9ROSI</name>
<dbReference type="NCBIfam" id="TIGR01377">
    <property type="entry name" value="soxA_mon"/>
    <property type="match status" value="1"/>
</dbReference>
<evidence type="ECO:0000313" key="9">
    <source>
        <dbReference type="Proteomes" id="UP001280121"/>
    </source>
</evidence>
<evidence type="ECO:0000313" key="8">
    <source>
        <dbReference type="EMBL" id="KAK2661249.1"/>
    </source>
</evidence>
<evidence type="ECO:0000256" key="1">
    <source>
        <dbReference type="ARBA" id="ARBA00001974"/>
    </source>
</evidence>
<evidence type="ECO:0000256" key="4">
    <source>
        <dbReference type="ARBA" id="ARBA00022827"/>
    </source>
</evidence>
<evidence type="ECO:0000256" key="6">
    <source>
        <dbReference type="SAM" id="MobiDB-lite"/>
    </source>
</evidence>
<protein>
    <recommendedName>
        <fullName evidence="7">FAD dependent oxidoreductase domain-containing protein</fullName>
    </recommendedName>
</protein>
<comment type="similarity">
    <text evidence="2">Belongs to the MSOX/MTOX family.</text>
</comment>
<feature type="domain" description="FAD dependent oxidoreductase" evidence="7">
    <location>
        <begin position="74"/>
        <end position="439"/>
    </location>
</feature>
<sequence>MGGFHRPAEDGSPLIAEDPFQFTSFELLAVTQDIRNQEKANEEDEAEHAHSLLDPHENRQHHQMEYSGGEEYFDVIVVGAGIMGSSTAYHLAKRGKKTLLLEQFDFLHYLGSSHGESRTIRATYPEDYYHPIIAESALLWEQVQQKIGYKVYFKSQHLDMGPSDNKSLQSMIASCLKNSIPHRVLDSRQVSDEFSGRIEIPENWVGVVSEMGGVIKPTKAVSMFQTLAIKNGAVLRDRTEVKNIVKKVGGGVKVVTTNGENFWGKKCVITAGAWVGKLVKTVSGLELPIQPLETNVGYWRIKEGNDNGSVGVDYGFDGDFPTFASYGEPYVYGTPSLEYPGLIKIATHGGYPCDPDKRPWGPGMPVGALKEWIEKRFVGRVDSNGPVATQLCMYSMTPDEDFVIDFLGGEFGKDVVVAGGFSGHGFKMGPAVGRILTDLVLGGEAGVELKHFKISRFKENPQGNVKEFENQVTLKPKLRSRF</sequence>
<dbReference type="Gene3D" id="3.30.9.10">
    <property type="entry name" value="D-Amino Acid Oxidase, subunit A, domain 2"/>
    <property type="match status" value="1"/>
</dbReference>
<keyword evidence="5" id="KW-0560">Oxidoreductase</keyword>
<evidence type="ECO:0000259" key="7">
    <source>
        <dbReference type="Pfam" id="PF01266"/>
    </source>
</evidence>
<dbReference type="SUPFAM" id="SSF54373">
    <property type="entry name" value="FAD-linked reductases, C-terminal domain"/>
    <property type="match status" value="1"/>
</dbReference>
<dbReference type="PANTHER" id="PTHR10961:SF7">
    <property type="entry name" value="FAD DEPENDENT OXIDOREDUCTASE DOMAIN-CONTAINING PROTEIN"/>
    <property type="match status" value="1"/>
</dbReference>
<gene>
    <name evidence="8" type="ORF">Ddye_007782</name>
</gene>
<dbReference type="Pfam" id="PF01266">
    <property type="entry name" value="DAO"/>
    <property type="match status" value="1"/>
</dbReference>
<keyword evidence="4" id="KW-0274">FAD</keyword>
<proteinExistence type="inferred from homology"/>
<comment type="cofactor">
    <cofactor evidence="1">
        <name>FAD</name>
        <dbReference type="ChEBI" id="CHEBI:57692"/>
    </cofactor>
</comment>
<dbReference type="GO" id="GO:0008115">
    <property type="term" value="F:sarcosine oxidase activity"/>
    <property type="evidence" value="ECO:0007669"/>
    <property type="project" value="TreeGrafter"/>
</dbReference>
<dbReference type="AlphaFoldDB" id="A0AAD9XKM5"/>
<comment type="caution">
    <text evidence="8">The sequence shown here is derived from an EMBL/GenBank/DDBJ whole genome shotgun (WGS) entry which is preliminary data.</text>
</comment>
<dbReference type="EMBL" id="JANJYI010000002">
    <property type="protein sequence ID" value="KAK2661249.1"/>
    <property type="molecule type" value="Genomic_DNA"/>
</dbReference>
<feature type="compositionally biased region" description="Basic and acidic residues" evidence="6">
    <location>
        <begin position="47"/>
        <end position="62"/>
    </location>
</feature>